<feature type="compositionally biased region" description="Basic and acidic residues" evidence="1">
    <location>
        <begin position="499"/>
        <end position="514"/>
    </location>
</feature>
<organism evidence="2 3">
    <name type="scientific">Babesia caballi</name>
    <dbReference type="NCBI Taxonomy" id="5871"/>
    <lineage>
        <taxon>Eukaryota</taxon>
        <taxon>Sar</taxon>
        <taxon>Alveolata</taxon>
        <taxon>Apicomplexa</taxon>
        <taxon>Aconoidasida</taxon>
        <taxon>Piroplasmida</taxon>
        <taxon>Babesiidae</taxon>
        <taxon>Babesia</taxon>
    </lineage>
</organism>
<evidence type="ECO:0000313" key="2">
    <source>
        <dbReference type="EMBL" id="GIX61778.1"/>
    </source>
</evidence>
<accession>A0AAV4LPC8</accession>
<feature type="region of interest" description="Disordered" evidence="1">
    <location>
        <begin position="490"/>
        <end position="528"/>
    </location>
</feature>
<comment type="caution">
    <text evidence="2">The sequence shown here is derived from an EMBL/GenBank/DDBJ whole genome shotgun (WGS) entry which is preliminary data.</text>
</comment>
<dbReference type="RefSeq" id="XP_067713849.1">
    <property type="nucleotide sequence ID" value="XM_067857748.1"/>
</dbReference>
<protein>
    <submittedName>
        <fullName evidence="2">F-box/LRR-repeat protein 5 isoform X2</fullName>
    </submittedName>
</protein>
<dbReference type="Proteomes" id="UP001497744">
    <property type="component" value="Unassembled WGS sequence"/>
</dbReference>
<dbReference type="EMBL" id="BPLF01000001">
    <property type="protein sequence ID" value="GIX61778.1"/>
    <property type="molecule type" value="Genomic_DNA"/>
</dbReference>
<sequence length="896" mass="96864">MKHELAPNGGETFSRWRGWTGGALVEEVHRIPHRLQVQLPARRGRRNGHLAAQPFVAAQVEVLQNGLAVHGDEPVANRRAHHVHVAGVRPVAVVHSGEAEAAPKHGLRGEHQMRGVQRMHEVGREGELLTSLVHHALGVLADVDGLDRRANHVGHRLAVWLLAGEADGADPGDGHVQPVVGRGNVVEPLLDAHGLGEDGLDRAHNLAGDVDGQLPHGLRAQRLDALQLLQTALDLRHGTGAGHAVADGHDRLLHDLAPQDPVLQADLGQPRASVDGVAGRRGGALVVGAHLGDDLEEHLLVHVLRPLGGRQVDSGAAVEVPAERRVVLEPVAAPVLVDGHVAQVAVRVARREGRRVVHRRGVELEGRLHARPERLRHVGEGGADQLLDDGGVALHPRHALGERHLVHAVEVAEVHLEPEEPALAQRLLVRKLQQRAADVVAHVVEVRREGVHPAPEVDVLREVDARLQQKVLRHAQSAFQERALRQSVGALHGRGLRPGLDERPVGEERPDGQQRVRGPNGAQHLQHCPVHLPRHPAERRDDVEHPRHVVDPHVEGGPALRPDEVVLQQRQAARGDRGPRLGLAYHGQAAQVDQPPRDGVAQQGGVQLGEGVGLPQRSGQVHLYVARLHQRVQQVPPDCCALLAVPLLLVVREGAVTVQLRRGLHDAGGRVRHDARLGRPGKGRGGQRAHANAHELGDVEDAADWRNRLDTGGGAARRGGFSSPRCVGFVRSGKIGGGFCELSGVHPAHLVAQANGCVRQQHLVPGGLLGTPTQQTAALPLGVKRVRREAHELQCQVHSGPCEHLLVQHRRKNALGVLQPVSPYELCDIPHPLLAGLAQSRQLRRLFELHETRRLHTGRLQRLREALALDQHLPLVVHVVGARALGPVTFGVSRGR</sequence>
<proteinExistence type="predicted"/>
<reference evidence="2 3" key="1">
    <citation type="submission" date="2021-06" db="EMBL/GenBank/DDBJ databases">
        <title>Genome sequence of Babesia caballi.</title>
        <authorList>
            <person name="Yamagishi J."/>
            <person name="Kidaka T."/>
            <person name="Ochi A."/>
        </authorList>
    </citation>
    <scope>NUCLEOTIDE SEQUENCE [LARGE SCALE GENOMIC DNA]</scope>
    <source>
        <strain evidence="2">USDA-D6B2</strain>
    </source>
</reference>
<dbReference type="AlphaFoldDB" id="A0AAV4LPC8"/>
<evidence type="ECO:0000256" key="1">
    <source>
        <dbReference type="SAM" id="MobiDB-lite"/>
    </source>
</evidence>
<keyword evidence="3" id="KW-1185">Reference proteome</keyword>
<evidence type="ECO:0000313" key="3">
    <source>
        <dbReference type="Proteomes" id="UP001497744"/>
    </source>
</evidence>
<dbReference type="GeneID" id="94193261"/>
<feature type="region of interest" description="Disordered" evidence="1">
    <location>
        <begin position="671"/>
        <end position="699"/>
    </location>
</feature>
<name>A0AAV4LPC8_BABCB</name>
<gene>
    <name evidence="2" type="ORF">BcabD6B2_12130</name>
</gene>